<keyword evidence="5" id="KW-0732">Signal</keyword>
<dbReference type="PROSITE" id="PS51123">
    <property type="entry name" value="OMPA_2"/>
    <property type="match status" value="1"/>
</dbReference>
<dbReference type="SUPFAM" id="SSF103088">
    <property type="entry name" value="OmpA-like"/>
    <property type="match status" value="1"/>
</dbReference>
<dbReference type="PANTHER" id="PTHR30329">
    <property type="entry name" value="STATOR ELEMENT OF FLAGELLAR MOTOR COMPLEX"/>
    <property type="match status" value="1"/>
</dbReference>
<protein>
    <submittedName>
        <fullName evidence="7">OmpA family protein</fullName>
    </submittedName>
</protein>
<dbReference type="Proteomes" id="UP000697998">
    <property type="component" value="Unassembled WGS sequence"/>
</dbReference>
<dbReference type="GO" id="GO:0009279">
    <property type="term" value="C:cell outer membrane"/>
    <property type="evidence" value="ECO:0007669"/>
    <property type="project" value="UniProtKB-SubCell"/>
</dbReference>
<evidence type="ECO:0000313" key="7">
    <source>
        <dbReference type="EMBL" id="MBK7676397.1"/>
    </source>
</evidence>
<dbReference type="PRINTS" id="PR01021">
    <property type="entry name" value="OMPADOMAIN"/>
</dbReference>
<proteinExistence type="predicted"/>
<evidence type="ECO:0000256" key="4">
    <source>
        <dbReference type="PROSITE-ProRule" id="PRU00473"/>
    </source>
</evidence>
<accession>A0A935Q1M9</accession>
<dbReference type="EMBL" id="JADJMH010000019">
    <property type="protein sequence ID" value="MBK7676397.1"/>
    <property type="molecule type" value="Genomic_DNA"/>
</dbReference>
<dbReference type="InterPro" id="IPR036737">
    <property type="entry name" value="OmpA-like_sf"/>
</dbReference>
<organism evidence="7 8">
    <name type="scientific">Candidatus Accumulibacter proximus</name>
    <dbReference type="NCBI Taxonomy" id="2954385"/>
    <lineage>
        <taxon>Bacteria</taxon>
        <taxon>Pseudomonadati</taxon>
        <taxon>Pseudomonadota</taxon>
        <taxon>Betaproteobacteria</taxon>
        <taxon>Candidatus Accumulibacter</taxon>
    </lineage>
</organism>
<evidence type="ECO:0000259" key="6">
    <source>
        <dbReference type="PROSITE" id="PS51123"/>
    </source>
</evidence>
<dbReference type="PANTHER" id="PTHR30329:SF21">
    <property type="entry name" value="LIPOPROTEIN YIAD-RELATED"/>
    <property type="match status" value="1"/>
</dbReference>
<feature type="chain" id="PRO_5036912982" evidence="5">
    <location>
        <begin position="21"/>
        <end position="163"/>
    </location>
</feature>
<dbReference type="Pfam" id="PF00691">
    <property type="entry name" value="OmpA"/>
    <property type="match status" value="1"/>
</dbReference>
<name>A0A935Q1M9_9PROT</name>
<feature type="domain" description="OmpA-like" evidence="6">
    <location>
        <begin position="48"/>
        <end position="163"/>
    </location>
</feature>
<dbReference type="AlphaFoldDB" id="A0A935Q1M9"/>
<dbReference type="InterPro" id="IPR006664">
    <property type="entry name" value="OMP_bac"/>
</dbReference>
<dbReference type="PROSITE" id="PS51257">
    <property type="entry name" value="PROKAR_LIPOPROTEIN"/>
    <property type="match status" value="1"/>
</dbReference>
<keyword evidence="3" id="KW-0998">Cell outer membrane</keyword>
<dbReference type="CDD" id="cd07185">
    <property type="entry name" value="OmpA_C-like"/>
    <property type="match status" value="1"/>
</dbReference>
<keyword evidence="2 4" id="KW-0472">Membrane</keyword>
<evidence type="ECO:0000256" key="2">
    <source>
        <dbReference type="ARBA" id="ARBA00023136"/>
    </source>
</evidence>
<evidence type="ECO:0000313" key="8">
    <source>
        <dbReference type="Proteomes" id="UP000697998"/>
    </source>
</evidence>
<evidence type="ECO:0000256" key="1">
    <source>
        <dbReference type="ARBA" id="ARBA00004442"/>
    </source>
</evidence>
<comment type="subcellular location">
    <subcellularLocation>
        <location evidence="1">Cell outer membrane</location>
    </subcellularLocation>
</comment>
<dbReference type="Gene3D" id="3.30.1330.60">
    <property type="entry name" value="OmpA-like domain"/>
    <property type="match status" value="1"/>
</dbReference>
<evidence type="ECO:0000256" key="5">
    <source>
        <dbReference type="SAM" id="SignalP"/>
    </source>
</evidence>
<sequence length="163" mass="17938">MARTGLRSSTLSVLILAACAGTPPSEPQSLQPPSTLPEQAALAVTDEQLINAVDIERNIFFASRSTAVDPAELYKLRQHAQRLLADPKLVVTLVGHTDDLGSASYNLAIAEQRVRSVYQLLLKHGVPRKQLLRYAVGREKVARACGSSECRARMRRVEFVYPK</sequence>
<dbReference type="InterPro" id="IPR006665">
    <property type="entry name" value="OmpA-like"/>
</dbReference>
<reference evidence="7 8" key="1">
    <citation type="submission" date="2020-10" db="EMBL/GenBank/DDBJ databases">
        <title>Connecting structure to function with the recovery of over 1000 high-quality activated sludge metagenome-assembled genomes encoding full-length rRNA genes using long-read sequencing.</title>
        <authorList>
            <person name="Singleton C.M."/>
            <person name="Petriglieri F."/>
            <person name="Kristensen J.M."/>
            <person name="Kirkegaard R.H."/>
            <person name="Michaelsen T.Y."/>
            <person name="Andersen M.H."/>
            <person name="Karst S.M."/>
            <person name="Dueholm M.S."/>
            <person name="Nielsen P.H."/>
            <person name="Albertsen M."/>
        </authorList>
    </citation>
    <scope>NUCLEOTIDE SEQUENCE [LARGE SCALE GENOMIC DNA]</scope>
    <source>
        <strain evidence="7">EsbW_18-Q3-R4-48_BATAC.285</strain>
    </source>
</reference>
<feature type="signal peptide" evidence="5">
    <location>
        <begin position="1"/>
        <end position="20"/>
    </location>
</feature>
<comment type="caution">
    <text evidence="7">The sequence shown here is derived from an EMBL/GenBank/DDBJ whole genome shotgun (WGS) entry which is preliminary data.</text>
</comment>
<dbReference type="InterPro" id="IPR050330">
    <property type="entry name" value="Bact_OuterMem_StrucFunc"/>
</dbReference>
<gene>
    <name evidence="7" type="ORF">IPJ27_17480</name>
</gene>
<evidence type="ECO:0000256" key="3">
    <source>
        <dbReference type="ARBA" id="ARBA00023237"/>
    </source>
</evidence>